<accession>A0A9J5X5E7</accession>
<evidence type="ECO:0000313" key="2">
    <source>
        <dbReference type="EMBL" id="KAG5582613.1"/>
    </source>
</evidence>
<dbReference type="AlphaFoldDB" id="A0A9J5X5E7"/>
<organism evidence="2 3">
    <name type="scientific">Solanum commersonii</name>
    <name type="common">Commerson's wild potato</name>
    <name type="synonym">Commerson's nightshade</name>
    <dbReference type="NCBI Taxonomy" id="4109"/>
    <lineage>
        <taxon>Eukaryota</taxon>
        <taxon>Viridiplantae</taxon>
        <taxon>Streptophyta</taxon>
        <taxon>Embryophyta</taxon>
        <taxon>Tracheophyta</taxon>
        <taxon>Spermatophyta</taxon>
        <taxon>Magnoliopsida</taxon>
        <taxon>eudicotyledons</taxon>
        <taxon>Gunneridae</taxon>
        <taxon>Pentapetalae</taxon>
        <taxon>asterids</taxon>
        <taxon>lamiids</taxon>
        <taxon>Solanales</taxon>
        <taxon>Solanaceae</taxon>
        <taxon>Solanoideae</taxon>
        <taxon>Solaneae</taxon>
        <taxon>Solanum</taxon>
    </lineage>
</organism>
<dbReference type="EMBL" id="JACXVP010000010">
    <property type="protein sequence ID" value="KAG5582613.1"/>
    <property type="molecule type" value="Genomic_DNA"/>
</dbReference>
<dbReference type="Proteomes" id="UP000824120">
    <property type="component" value="Chromosome 10"/>
</dbReference>
<keyword evidence="3" id="KW-1185">Reference proteome</keyword>
<reference evidence="2 3" key="1">
    <citation type="submission" date="2020-09" db="EMBL/GenBank/DDBJ databases">
        <title>De no assembly of potato wild relative species, Solanum commersonii.</title>
        <authorList>
            <person name="Cho K."/>
        </authorList>
    </citation>
    <scope>NUCLEOTIDE SEQUENCE [LARGE SCALE GENOMIC DNA]</scope>
    <source>
        <strain evidence="2">LZ3.2</strain>
        <tissue evidence="2">Leaf</tissue>
    </source>
</reference>
<feature type="region of interest" description="Disordered" evidence="1">
    <location>
        <begin position="1"/>
        <end position="45"/>
    </location>
</feature>
<feature type="compositionally biased region" description="Polar residues" evidence="1">
    <location>
        <begin position="20"/>
        <end position="40"/>
    </location>
</feature>
<sequence>MVESKRITKERRSKYLQDPISEQNLPQVQNRTVESSSTSGKLEKDDDEKILDEEFDPIFLYSKSIKYVY</sequence>
<evidence type="ECO:0000256" key="1">
    <source>
        <dbReference type="SAM" id="MobiDB-lite"/>
    </source>
</evidence>
<protein>
    <submittedName>
        <fullName evidence="2">Uncharacterized protein</fullName>
    </submittedName>
</protein>
<gene>
    <name evidence="2" type="ORF">H5410_053240</name>
</gene>
<evidence type="ECO:0000313" key="3">
    <source>
        <dbReference type="Proteomes" id="UP000824120"/>
    </source>
</evidence>
<comment type="caution">
    <text evidence="2">The sequence shown here is derived from an EMBL/GenBank/DDBJ whole genome shotgun (WGS) entry which is preliminary data.</text>
</comment>
<proteinExistence type="predicted"/>
<name>A0A9J5X5E7_SOLCO</name>